<dbReference type="EMBL" id="JABRWJ010000015">
    <property type="protein sequence ID" value="NRF71895.1"/>
    <property type="molecule type" value="Genomic_DNA"/>
</dbReference>
<evidence type="ECO:0000313" key="1">
    <source>
        <dbReference type="EMBL" id="NRF71895.1"/>
    </source>
</evidence>
<dbReference type="InterPro" id="IPR011990">
    <property type="entry name" value="TPR-like_helical_dom_sf"/>
</dbReference>
<dbReference type="RefSeq" id="WP_173134047.1">
    <property type="nucleotide sequence ID" value="NZ_JABRWJ010000015.1"/>
</dbReference>
<comment type="caution">
    <text evidence="1">The sequence shown here is derived from an EMBL/GenBank/DDBJ whole genome shotgun (WGS) entry which is preliminary data.</text>
</comment>
<gene>
    <name evidence="1" type="ORF">HLB44_33405</name>
</gene>
<evidence type="ECO:0000313" key="2">
    <source>
        <dbReference type="Proteomes" id="UP000737171"/>
    </source>
</evidence>
<keyword evidence="2" id="KW-1185">Reference proteome</keyword>
<proteinExistence type="predicted"/>
<evidence type="ECO:0008006" key="3">
    <source>
        <dbReference type="Google" id="ProtNLM"/>
    </source>
</evidence>
<organism evidence="1 2">
    <name type="scientific">Pseudaquabacterium terrae</name>
    <dbReference type="NCBI Taxonomy" id="2732868"/>
    <lineage>
        <taxon>Bacteria</taxon>
        <taxon>Pseudomonadati</taxon>
        <taxon>Pseudomonadota</taxon>
        <taxon>Betaproteobacteria</taxon>
        <taxon>Burkholderiales</taxon>
        <taxon>Sphaerotilaceae</taxon>
        <taxon>Pseudaquabacterium</taxon>
    </lineage>
</organism>
<dbReference type="SUPFAM" id="SSF48452">
    <property type="entry name" value="TPR-like"/>
    <property type="match status" value="1"/>
</dbReference>
<dbReference type="Gene3D" id="1.25.40.10">
    <property type="entry name" value="Tetratricopeptide repeat domain"/>
    <property type="match status" value="1"/>
</dbReference>
<reference evidence="1 2" key="1">
    <citation type="submission" date="2020-05" db="EMBL/GenBank/DDBJ databases">
        <title>Aquincola sp. isolate from soil.</title>
        <authorList>
            <person name="Han J."/>
            <person name="Kim D.-U."/>
        </authorList>
    </citation>
    <scope>NUCLEOTIDE SEQUENCE [LARGE SCALE GENOMIC DNA]</scope>
    <source>
        <strain evidence="1 2">S2</strain>
    </source>
</reference>
<sequence length="200" mass="21258">MKSDRSLAALKDRAERGLPEGFARQALTLAMRALDAAELRGRPADVSNALAQVARCLKALGAFGAAEDYLMQSLRWTVLVPGTDARVDLVCELSEVTCAIAEAAQAAGEDDPQVMRNALERARDHAFEAASLAGQTSDAQWEVKVLLRISDVLERCGDHDDAATMQNRAISLMGLNGDLARAARDAGGELPLAPGSTLLM</sequence>
<accession>A0ABX2ET22</accession>
<name>A0ABX2ET22_9BURK</name>
<dbReference type="Proteomes" id="UP000737171">
    <property type="component" value="Unassembled WGS sequence"/>
</dbReference>
<protein>
    <recommendedName>
        <fullName evidence="3">Tetratricopeptide repeat protein</fullName>
    </recommendedName>
</protein>